<dbReference type="PANTHER" id="PTHR35784">
    <property type="entry name" value="MEDIATOR OF RNA POLYMERASE II TRANSCRIPTION SUBUNIT 5"/>
    <property type="match status" value="1"/>
</dbReference>
<dbReference type="AlphaFoldDB" id="A0A162I027"/>
<keyword evidence="7 9" id="KW-0539">Nucleus</keyword>
<keyword evidence="6 9" id="KW-0804">Transcription</keyword>
<dbReference type="Proteomes" id="UP000242877">
    <property type="component" value="Unassembled WGS sequence"/>
</dbReference>
<proteinExistence type="inferred from homology"/>
<evidence type="ECO:0000313" key="10">
    <source>
        <dbReference type="EMBL" id="KZZ86843.1"/>
    </source>
</evidence>
<evidence type="ECO:0000256" key="2">
    <source>
        <dbReference type="ARBA" id="ARBA00008782"/>
    </source>
</evidence>
<comment type="similarity">
    <text evidence="2 9">Belongs to the Mediator complex subunit 5 family.</text>
</comment>
<name>A0A162I027_9EURO</name>
<organism evidence="10 11">
    <name type="scientific">Ascosphaera apis ARSEF 7405</name>
    <dbReference type="NCBI Taxonomy" id="392613"/>
    <lineage>
        <taxon>Eukaryota</taxon>
        <taxon>Fungi</taxon>
        <taxon>Dikarya</taxon>
        <taxon>Ascomycota</taxon>
        <taxon>Pezizomycotina</taxon>
        <taxon>Eurotiomycetes</taxon>
        <taxon>Eurotiomycetidae</taxon>
        <taxon>Onygenales</taxon>
        <taxon>Ascosphaeraceae</taxon>
        <taxon>Ascosphaera</taxon>
    </lineage>
</organism>
<reference evidence="10 11" key="1">
    <citation type="journal article" date="2016" name="Genome Biol. Evol.">
        <title>Divergent and convergent evolution of fungal pathogenicity.</title>
        <authorList>
            <person name="Shang Y."/>
            <person name="Xiao G."/>
            <person name="Zheng P."/>
            <person name="Cen K."/>
            <person name="Zhan S."/>
            <person name="Wang C."/>
        </authorList>
    </citation>
    <scope>NUCLEOTIDE SEQUENCE [LARGE SCALE GENOMIC DNA]</scope>
    <source>
        <strain evidence="10 11">ARSEF 7405</strain>
    </source>
</reference>
<evidence type="ECO:0000256" key="1">
    <source>
        <dbReference type="ARBA" id="ARBA00004123"/>
    </source>
</evidence>
<protein>
    <recommendedName>
        <fullName evidence="3 9">Mediator of RNA polymerase II transcription subunit 5</fullName>
    </recommendedName>
    <alternativeName>
        <fullName evidence="8 9">Mediator complex subunit 5</fullName>
    </alternativeName>
</protein>
<keyword evidence="5 9" id="KW-0010">Activator</keyword>
<dbReference type="GO" id="GO:0016592">
    <property type="term" value="C:mediator complex"/>
    <property type="evidence" value="ECO:0007669"/>
    <property type="project" value="InterPro"/>
</dbReference>
<evidence type="ECO:0000256" key="3">
    <source>
        <dbReference type="ARBA" id="ARBA00020628"/>
    </source>
</evidence>
<dbReference type="GO" id="GO:0003712">
    <property type="term" value="F:transcription coregulator activity"/>
    <property type="evidence" value="ECO:0007669"/>
    <property type="project" value="InterPro"/>
</dbReference>
<dbReference type="PANTHER" id="PTHR35784:SF1">
    <property type="entry name" value="MEDIATOR OF RNA POLYMERASE II TRANSCRIPTION SUBUNIT 5"/>
    <property type="match status" value="1"/>
</dbReference>
<evidence type="ECO:0000256" key="9">
    <source>
        <dbReference type="RuleBase" id="RU364142"/>
    </source>
</evidence>
<dbReference type="EMBL" id="AZGZ01000046">
    <property type="protein sequence ID" value="KZZ86843.1"/>
    <property type="molecule type" value="Genomic_DNA"/>
</dbReference>
<dbReference type="InterPro" id="IPR014801">
    <property type="entry name" value="Mediator_Med5_fun"/>
</dbReference>
<evidence type="ECO:0000313" key="11">
    <source>
        <dbReference type="Proteomes" id="UP000242877"/>
    </source>
</evidence>
<dbReference type="VEuPathDB" id="FungiDB:AAP_06182"/>
<keyword evidence="4 9" id="KW-0805">Transcription regulation</keyword>
<evidence type="ECO:0000256" key="4">
    <source>
        <dbReference type="ARBA" id="ARBA00023015"/>
    </source>
</evidence>
<dbReference type="GO" id="GO:0006357">
    <property type="term" value="P:regulation of transcription by RNA polymerase II"/>
    <property type="evidence" value="ECO:0007669"/>
    <property type="project" value="InterPro"/>
</dbReference>
<evidence type="ECO:0000256" key="8">
    <source>
        <dbReference type="ARBA" id="ARBA00031256"/>
    </source>
</evidence>
<comment type="function">
    <text evidence="9">Component of the Mediator complex, a coactivator involved in the regulated transcription of nearly all RNA polymerase II-dependent genes. Mediator functions as a bridge to convey information from gene-specific regulatory proteins to the basal RNA polymerase II transcription machinery. Mediator is recruited to promoters by direct interactions with regulatory proteins and serves as a scaffold for the assembly of a functional preinitiation complex with RNA polymerase II and the general transcription factors.</text>
</comment>
<evidence type="ECO:0000256" key="7">
    <source>
        <dbReference type="ARBA" id="ARBA00023242"/>
    </source>
</evidence>
<accession>A0A162I027</accession>
<keyword evidence="11" id="KW-1185">Reference proteome</keyword>
<comment type="subunit">
    <text evidence="9">Component of the Mediator complex.</text>
</comment>
<dbReference type="OrthoDB" id="5322661at2759"/>
<dbReference type="Pfam" id="PF08689">
    <property type="entry name" value="Med5"/>
    <property type="match status" value="1"/>
</dbReference>
<evidence type="ECO:0000256" key="5">
    <source>
        <dbReference type="ARBA" id="ARBA00023159"/>
    </source>
</evidence>
<evidence type="ECO:0000256" key="6">
    <source>
        <dbReference type="ARBA" id="ARBA00023163"/>
    </source>
</evidence>
<gene>
    <name evidence="9" type="primary">MED5</name>
    <name evidence="10" type="ORF">AAP_06182</name>
</gene>
<comment type="caution">
    <text evidence="10">The sequence shown here is derived from an EMBL/GenBank/DDBJ whole genome shotgun (WGS) entry which is preliminary data.</text>
</comment>
<sequence length="1029" mass="114528">MAVANQSGRRSYPARWQRLLDSCLFRRTQIDEFEHLSELALKEFPVESKVLVEVLLSSRASADVHWDPLIPKYLDSLYRQRRVTLQDILKCLLRKSTVSRPRDEARTGETDTTSITKKKRKRSIHDTFVSDFRIIQNGLMAVTAGYPPLTKIDAAKTLLAIADWMNATSALNPDSQKDDSERQSNRIMTSPDGVSLIEALGILTAGLLATQTTIDAVVSNKADDLRKKMGKALDSYLLLCDQFSAPLRMRLESLQKEFKLLDTDAKTTDEGDLTTINPSFLNFEASIIDTPPVNSKAGLYIYLNAMLVGRPLIDNGLLMAYLHNRYQGNYVAVVEELITASFDVLANAKMRSESLFLKKSFLVNKVPSMLQEMAAVSPQPVPMELCISRALSRVDAGEFPSLSALFVNRFHKSSPLADIRQEFVFSCALHKLIPESSIEPLLGETPMQSLPPGGQLDRSEVASQIIQFPDRLEQHLRKTESMDGNPSVVTVALIDAIKHFCDNGETAVLKNICSCIAKRPRILDVIMLFNQPSDFMPSLSKLINEWKWEKPEKQKAYDEFSNILLFIFAVRCRYALTLEDLGLEVGESLLQRLITQGHTSGPLQDVDEKTKENVGAWIKALFVSEHISEEALPCGPQEFYSMISIVTSQSMAACERNRLAFETLKAGFDNLLEPYLMPSLLFALRWLEGHVLNYQGDLTPSLKILEALVKPPSIAGDAQETHQLILQLLSRSFEDTLQMISMKHPAHTDAIGRIMEVFTALGSYEQTPTVHHNALRKWFTSTRSGGIINDLLNHFESLVFWCEDPLCTTPFSYTHCLLLTALQIVGAVEVLRCLILGLQRQASSGSLEIALDVAASFVVAPTVETFTRDRVLYQHQGPLNDMRENKNIPPQRSGSTRMSLRDALICEREQISSEDLKRDEFRAQLVIRLFRRVNSLTMPPQPIPQGVHMSSLGVGVGVGVPDMIPEVPINSTQSAGDPGIQGIQGILEAVPVPSGGNTLPASGNDMGGMNSFEMLIDDPDFMLDGFFPS</sequence>
<comment type="subcellular location">
    <subcellularLocation>
        <location evidence="1 9">Nucleus</location>
    </subcellularLocation>
</comment>